<organism evidence="1 2">
    <name type="scientific">Cnephaeus nilssonii</name>
    <name type="common">Northern bat</name>
    <name type="synonym">Eptesicus nilssonii</name>
    <dbReference type="NCBI Taxonomy" id="3371016"/>
    <lineage>
        <taxon>Eukaryota</taxon>
        <taxon>Metazoa</taxon>
        <taxon>Chordata</taxon>
        <taxon>Craniata</taxon>
        <taxon>Vertebrata</taxon>
        <taxon>Euteleostomi</taxon>
        <taxon>Mammalia</taxon>
        <taxon>Eutheria</taxon>
        <taxon>Laurasiatheria</taxon>
        <taxon>Chiroptera</taxon>
        <taxon>Yangochiroptera</taxon>
        <taxon>Vespertilionidae</taxon>
        <taxon>Cnephaeus</taxon>
    </lineage>
</organism>
<accession>A0AA40LV79</accession>
<proteinExistence type="predicted"/>
<dbReference type="AlphaFoldDB" id="A0AA40LV79"/>
<evidence type="ECO:0000313" key="2">
    <source>
        <dbReference type="Proteomes" id="UP001177744"/>
    </source>
</evidence>
<dbReference type="Proteomes" id="UP001177744">
    <property type="component" value="Unassembled WGS sequence"/>
</dbReference>
<protein>
    <submittedName>
        <fullName evidence="1">Uncharacterized protein</fullName>
    </submittedName>
</protein>
<comment type="caution">
    <text evidence="1">The sequence shown here is derived from an EMBL/GenBank/DDBJ whole genome shotgun (WGS) entry which is preliminary data.</text>
</comment>
<gene>
    <name evidence="1" type="ORF">QTO34_013763</name>
</gene>
<evidence type="ECO:0000313" key="1">
    <source>
        <dbReference type="EMBL" id="KAK1345058.1"/>
    </source>
</evidence>
<sequence length="151" mass="17228">MAAALRSLGRVLIPQRHSLPKMAYQTPFYPCSACVHVPKRHFAAAAARKPEKKTKRRYTRWIKLFIYLRNFKFWNLHIQSKAFNLDLTLDMALGKKKQVKPFASVIKINKVAVFTGKASDSKIAEKHGAEFAGGTIGFRRFSVITLNQTFM</sequence>
<keyword evidence="2" id="KW-1185">Reference proteome</keyword>
<reference evidence="1" key="1">
    <citation type="submission" date="2023-06" db="EMBL/GenBank/DDBJ databases">
        <title>Reference genome for the Northern bat (Eptesicus nilssonii), a most northern bat species.</title>
        <authorList>
            <person name="Laine V.N."/>
            <person name="Pulliainen A.T."/>
            <person name="Lilley T.M."/>
        </authorList>
    </citation>
    <scope>NUCLEOTIDE SEQUENCE</scope>
    <source>
        <strain evidence="1">BLF_Eptnil</strain>
        <tissue evidence="1">Kidney</tissue>
    </source>
</reference>
<name>A0AA40LV79_CNENI</name>
<dbReference type="EMBL" id="JAULJE010000003">
    <property type="protein sequence ID" value="KAK1345058.1"/>
    <property type="molecule type" value="Genomic_DNA"/>
</dbReference>